<evidence type="ECO:0000256" key="6">
    <source>
        <dbReference type="ARBA" id="ARBA00023110"/>
    </source>
</evidence>
<dbReference type="InterPro" id="IPR008880">
    <property type="entry name" value="Trigger_fac_C"/>
</dbReference>
<reference evidence="15 16" key="1">
    <citation type="submission" date="2022-03" db="EMBL/GenBank/DDBJ databases">
        <title>Metagenome-assembled genomes from swine fecal metagenomes.</title>
        <authorList>
            <person name="Holman D.B."/>
            <person name="Kommadath A."/>
        </authorList>
    </citation>
    <scope>NUCLEOTIDE SEQUENCE [LARGE SCALE GENOMIC DNA]</scope>
    <source>
        <strain evidence="15">SUG147</strain>
    </source>
</reference>
<dbReference type="NCBIfam" id="TIGR00115">
    <property type="entry name" value="tig"/>
    <property type="match status" value="1"/>
</dbReference>
<dbReference type="GO" id="GO:0005737">
    <property type="term" value="C:cytoplasm"/>
    <property type="evidence" value="ECO:0007669"/>
    <property type="project" value="UniProtKB-SubCell"/>
</dbReference>
<dbReference type="PANTHER" id="PTHR30560:SF3">
    <property type="entry name" value="TRIGGER FACTOR-LIKE PROTEIN TIG, CHLOROPLASTIC"/>
    <property type="match status" value="1"/>
</dbReference>
<dbReference type="GO" id="GO:0044183">
    <property type="term" value="F:protein folding chaperone"/>
    <property type="evidence" value="ECO:0007669"/>
    <property type="project" value="TreeGrafter"/>
</dbReference>
<dbReference type="SUPFAM" id="SSF102735">
    <property type="entry name" value="Trigger factor ribosome-binding domain"/>
    <property type="match status" value="1"/>
</dbReference>
<comment type="function">
    <text evidence="11">Involved in protein export. Acts as a chaperone by maintaining the newly synthesized protein in an open conformation. Functions as a peptidyl-prolyl cis-trans isomerase.</text>
</comment>
<dbReference type="EC" id="5.2.1.8" evidence="3 11"/>
<dbReference type="InterPro" id="IPR036611">
    <property type="entry name" value="Trigger_fac_ribosome-bd_sf"/>
</dbReference>
<dbReference type="PANTHER" id="PTHR30560">
    <property type="entry name" value="TRIGGER FACTOR CHAPERONE AND PEPTIDYL-PROLYL CIS/TRANS ISOMERASE"/>
    <property type="match status" value="1"/>
</dbReference>
<dbReference type="Gene3D" id="3.30.70.1050">
    <property type="entry name" value="Trigger factor ribosome-binding domain"/>
    <property type="match status" value="1"/>
</dbReference>
<comment type="similarity">
    <text evidence="2 11 13">Belongs to the FKBP-type PPIase family. Tig subfamily.</text>
</comment>
<evidence type="ECO:0000256" key="5">
    <source>
        <dbReference type="ARBA" id="ARBA00022618"/>
    </source>
</evidence>
<feature type="domain" description="PPIase FKBP-type" evidence="14">
    <location>
        <begin position="162"/>
        <end position="247"/>
    </location>
</feature>
<evidence type="ECO:0000259" key="14">
    <source>
        <dbReference type="PROSITE" id="PS50059"/>
    </source>
</evidence>
<evidence type="ECO:0000256" key="8">
    <source>
        <dbReference type="ARBA" id="ARBA00023235"/>
    </source>
</evidence>
<evidence type="ECO:0000256" key="4">
    <source>
        <dbReference type="ARBA" id="ARBA00016902"/>
    </source>
</evidence>
<dbReference type="Pfam" id="PF05698">
    <property type="entry name" value="Trigger_C"/>
    <property type="match status" value="1"/>
</dbReference>
<dbReference type="GO" id="GO:0043335">
    <property type="term" value="P:protein unfolding"/>
    <property type="evidence" value="ECO:0007669"/>
    <property type="project" value="TreeGrafter"/>
</dbReference>
<dbReference type="Pfam" id="PF00254">
    <property type="entry name" value="FKBP_C"/>
    <property type="match status" value="1"/>
</dbReference>
<dbReference type="EMBL" id="JALEMU010000017">
    <property type="protein sequence ID" value="MCI5754822.1"/>
    <property type="molecule type" value="Genomic_DNA"/>
</dbReference>
<dbReference type="Proteomes" id="UP001139365">
    <property type="component" value="Unassembled WGS sequence"/>
</dbReference>
<dbReference type="SUPFAM" id="SSF109998">
    <property type="entry name" value="Triger factor/SurA peptide-binding domain-like"/>
    <property type="match status" value="1"/>
</dbReference>
<gene>
    <name evidence="11 15" type="primary">tig</name>
    <name evidence="15" type="ORF">MR241_00825</name>
</gene>
<sequence>MSLKSRNKPTGNQVELEFTIEKEAFDKAVDAAYRKNVGKMNVPGFRKGKAPKAIIEKMYGKGVFYDDALNTLIPDAFEAALDEAGEKPVGQPEFDIVSLEGDVVIKAAFQVKPEVTVKNYKGYAVERTVAPTTDEEVDAEIAQVRSRNSRTVDITDRPAADGDIAVIDYEGFVDGKPFEGGKGEKHNLTLGSGQFIPGFEAQIVGHNPGDEFDVVVTFPEDYHAKELAGKEATFKTVLHEIKFNELPALDDDFAKDVSEFDTFDEYKADVKAKITDRHVKAADAEVEEKLIDALIDNLEADIPEAMFVNETENQLRDYDNRLRMQGLDLGTYLKYTGLDLDKMREQFRPRAERQVKTRLALEKIAELENLTVTDEDTEAEIKKIADMYGLETDKVKEQVSPDMLAEDIKVGKAVDIVKANAVITDKAPEAAE</sequence>
<dbReference type="GO" id="GO:0051083">
    <property type="term" value="P:'de novo' cotranslational protein folding"/>
    <property type="evidence" value="ECO:0007669"/>
    <property type="project" value="TreeGrafter"/>
</dbReference>
<proteinExistence type="inferred from homology"/>
<dbReference type="FunFam" id="3.10.50.40:FF:000001">
    <property type="entry name" value="Trigger factor"/>
    <property type="match status" value="1"/>
</dbReference>
<keyword evidence="5 11" id="KW-0132">Cell division</keyword>
<dbReference type="InterPro" id="IPR037041">
    <property type="entry name" value="Trigger_fac_C_sf"/>
</dbReference>
<evidence type="ECO:0000313" key="16">
    <source>
        <dbReference type="Proteomes" id="UP001139365"/>
    </source>
</evidence>
<evidence type="ECO:0000256" key="1">
    <source>
        <dbReference type="ARBA" id="ARBA00000971"/>
    </source>
</evidence>
<dbReference type="GO" id="GO:0051301">
    <property type="term" value="P:cell division"/>
    <property type="evidence" value="ECO:0007669"/>
    <property type="project" value="UniProtKB-KW"/>
</dbReference>
<dbReference type="GO" id="GO:0015031">
    <property type="term" value="P:protein transport"/>
    <property type="evidence" value="ECO:0007669"/>
    <property type="project" value="UniProtKB-UniRule"/>
</dbReference>
<dbReference type="AlphaFoldDB" id="A0AAE3FH62"/>
<dbReference type="Gene3D" id="3.10.50.40">
    <property type="match status" value="1"/>
</dbReference>
<keyword evidence="11" id="KW-0963">Cytoplasm</keyword>
<dbReference type="Pfam" id="PF05697">
    <property type="entry name" value="Trigger_N"/>
    <property type="match status" value="1"/>
</dbReference>
<dbReference type="InterPro" id="IPR005215">
    <property type="entry name" value="Trig_fac"/>
</dbReference>
<dbReference type="InterPro" id="IPR008881">
    <property type="entry name" value="Trigger_fac_ribosome-bd_bac"/>
</dbReference>
<keyword evidence="9 11" id="KW-0131">Cell cycle</keyword>
<evidence type="ECO:0000256" key="7">
    <source>
        <dbReference type="ARBA" id="ARBA00023186"/>
    </source>
</evidence>
<evidence type="ECO:0000256" key="11">
    <source>
        <dbReference type="HAMAP-Rule" id="MF_00303"/>
    </source>
</evidence>
<evidence type="ECO:0000256" key="2">
    <source>
        <dbReference type="ARBA" id="ARBA00005464"/>
    </source>
</evidence>
<evidence type="ECO:0000256" key="12">
    <source>
        <dbReference type="PROSITE-ProRule" id="PRU00277"/>
    </source>
</evidence>
<dbReference type="PROSITE" id="PS50059">
    <property type="entry name" value="FKBP_PPIASE"/>
    <property type="match status" value="1"/>
</dbReference>
<protein>
    <recommendedName>
        <fullName evidence="4 11">Trigger factor</fullName>
        <shortName evidence="11">TF</shortName>
        <ecNumber evidence="3 11">5.2.1.8</ecNumber>
    </recommendedName>
    <alternativeName>
        <fullName evidence="10 11">PPIase</fullName>
    </alternativeName>
</protein>
<dbReference type="Gene3D" id="1.10.3120.10">
    <property type="entry name" value="Trigger factor, C-terminal domain"/>
    <property type="match status" value="1"/>
</dbReference>
<dbReference type="InterPro" id="IPR027304">
    <property type="entry name" value="Trigger_fact/SurA_dom_sf"/>
</dbReference>
<dbReference type="InterPro" id="IPR001179">
    <property type="entry name" value="PPIase_FKBP_dom"/>
</dbReference>
<comment type="domain">
    <text evidence="11">Consists of 3 domains; the N-terminus binds the ribosome, the middle domain has PPIase activity, while the C-terminus has intrinsic chaperone activity on its own.</text>
</comment>
<keyword evidence="8 11" id="KW-0413">Isomerase</keyword>
<dbReference type="InterPro" id="IPR046357">
    <property type="entry name" value="PPIase_dom_sf"/>
</dbReference>
<evidence type="ECO:0000256" key="10">
    <source>
        <dbReference type="ARBA" id="ARBA00029986"/>
    </source>
</evidence>
<comment type="catalytic activity">
    <reaction evidence="1 11 12">
        <text>[protein]-peptidylproline (omega=180) = [protein]-peptidylproline (omega=0)</text>
        <dbReference type="Rhea" id="RHEA:16237"/>
        <dbReference type="Rhea" id="RHEA-COMP:10747"/>
        <dbReference type="Rhea" id="RHEA-COMP:10748"/>
        <dbReference type="ChEBI" id="CHEBI:83833"/>
        <dbReference type="ChEBI" id="CHEBI:83834"/>
        <dbReference type="EC" id="5.2.1.8"/>
    </reaction>
</comment>
<dbReference type="HAMAP" id="MF_00303">
    <property type="entry name" value="Trigger_factor_Tig"/>
    <property type="match status" value="1"/>
</dbReference>
<dbReference type="GO" id="GO:0003755">
    <property type="term" value="F:peptidyl-prolyl cis-trans isomerase activity"/>
    <property type="evidence" value="ECO:0007669"/>
    <property type="project" value="UniProtKB-UniRule"/>
</dbReference>
<evidence type="ECO:0000256" key="9">
    <source>
        <dbReference type="ARBA" id="ARBA00023306"/>
    </source>
</evidence>
<dbReference type="GO" id="GO:0043022">
    <property type="term" value="F:ribosome binding"/>
    <property type="evidence" value="ECO:0007669"/>
    <property type="project" value="TreeGrafter"/>
</dbReference>
<keyword evidence="6 11" id="KW-0697">Rotamase</keyword>
<dbReference type="PIRSF" id="PIRSF003095">
    <property type="entry name" value="Trigger_factor"/>
    <property type="match status" value="1"/>
</dbReference>
<dbReference type="SUPFAM" id="SSF54534">
    <property type="entry name" value="FKBP-like"/>
    <property type="match status" value="1"/>
</dbReference>
<name>A0AAE3FH62_9BACT</name>
<comment type="caution">
    <text evidence="15">The sequence shown here is derived from an EMBL/GenBank/DDBJ whole genome shotgun (WGS) entry which is preliminary data.</text>
</comment>
<evidence type="ECO:0000256" key="3">
    <source>
        <dbReference type="ARBA" id="ARBA00013194"/>
    </source>
</evidence>
<accession>A0AAE3FH62</accession>
<evidence type="ECO:0000256" key="13">
    <source>
        <dbReference type="RuleBase" id="RU003914"/>
    </source>
</evidence>
<keyword evidence="7 11" id="KW-0143">Chaperone</keyword>
<comment type="subcellular location">
    <subcellularLocation>
        <location evidence="11">Cytoplasm</location>
    </subcellularLocation>
    <text evidence="11">About half TF is bound to the ribosome near the polypeptide exit tunnel while the other half is free in the cytoplasm.</text>
</comment>
<evidence type="ECO:0000313" key="15">
    <source>
        <dbReference type="EMBL" id="MCI5754822.1"/>
    </source>
</evidence>
<organism evidence="15 16">
    <name type="scientific">Candidatus Colimorpha enterica</name>
    <dbReference type="NCBI Taxonomy" id="3083063"/>
    <lineage>
        <taxon>Bacteria</taxon>
        <taxon>Pseudomonadati</taxon>
        <taxon>Bacteroidota</taxon>
        <taxon>Bacteroidia</taxon>
        <taxon>Bacteroidales</taxon>
        <taxon>Candidatus Colimorpha</taxon>
    </lineage>
</organism>